<reference evidence="1 2" key="1">
    <citation type="submission" date="2019-08" db="EMBL/GenBank/DDBJ databases">
        <title>Archangium and Cystobacter genomes.</title>
        <authorList>
            <person name="Chen I.-C.K."/>
            <person name="Wielgoss S."/>
        </authorList>
    </citation>
    <scope>NUCLEOTIDE SEQUENCE [LARGE SCALE GENOMIC DNA]</scope>
    <source>
        <strain evidence="1 2">Cbm 6</strain>
    </source>
</reference>
<dbReference type="PANTHER" id="PTHR24112">
    <property type="entry name" value="LEUCINE-RICH REPEAT, ISOFORM F-RELATED"/>
    <property type="match status" value="1"/>
</dbReference>
<organism evidence="1 2">
    <name type="scientific">Archangium minus</name>
    <dbReference type="NCBI Taxonomy" id="83450"/>
    <lineage>
        <taxon>Bacteria</taxon>
        <taxon>Pseudomonadati</taxon>
        <taxon>Myxococcota</taxon>
        <taxon>Myxococcia</taxon>
        <taxon>Myxococcales</taxon>
        <taxon>Cystobacterineae</taxon>
        <taxon>Archangiaceae</taxon>
        <taxon>Archangium</taxon>
    </lineage>
</organism>
<dbReference type="Gene3D" id="3.80.10.10">
    <property type="entry name" value="Ribonuclease Inhibitor"/>
    <property type="match status" value="1"/>
</dbReference>
<dbReference type="RefSeq" id="WP_395822069.1">
    <property type="nucleotide sequence ID" value="NZ_CP043494.1"/>
</dbReference>
<proteinExistence type="predicted"/>
<dbReference type="SUPFAM" id="SSF52047">
    <property type="entry name" value="RNI-like"/>
    <property type="match status" value="1"/>
</dbReference>
<dbReference type="InterPro" id="IPR051279">
    <property type="entry name" value="PP1-Reg/Actin-Interact_Protein"/>
</dbReference>
<name>A0ABY9WU99_9BACT</name>
<evidence type="ECO:0000313" key="1">
    <source>
        <dbReference type="EMBL" id="WNG46035.1"/>
    </source>
</evidence>
<dbReference type="InterPro" id="IPR032675">
    <property type="entry name" value="LRR_dom_sf"/>
</dbReference>
<evidence type="ECO:0000313" key="2">
    <source>
        <dbReference type="Proteomes" id="UP001611383"/>
    </source>
</evidence>
<gene>
    <name evidence="1" type="ORF">F0U60_19385</name>
</gene>
<dbReference type="Pfam" id="PF13516">
    <property type="entry name" value="LRR_6"/>
    <property type="match status" value="2"/>
</dbReference>
<dbReference type="Proteomes" id="UP001611383">
    <property type="component" value="Chromosome"/>
</dbReference>
<protein>
    <submittedName>
        <fullName evidence="1">TIGR02996 domain-containing protein</fullName>
    </submittedName>
</protein>
<accession>A0ABY9WU99</accession>
<dbReference type="EMBL" id="CP043494">
    <property type="protein sequence ID" value="WNG46035.1"/>
    <property type="molecule type" value="Genomic_DNA"/>
</dbReference>
<sequence>MSSLRELLARVASQPNDEEARLACAELLRDDDAPRAELIRSQVALSARGLDPAQRRSLRHRVEVLLRGNEAVWRGRLTALGAFDFQFSRGFVEEVGLTERALAEHGEALFALEPVHRLRLEVRDGEGLARAAAQPWFEQVRWLKLTGEEGADSAVRALASAAHAGRLEGLVLPQVDPDGVAALVESVVLTGLRSLSLTGNDGFGDECAEALAESRLSLVRLYLSATGLSDEGVSVLARAKPLRSLELLALNRNEISDEGAQALAASKALANLQRLELKDTQVDEEGALAFSSPRALPKLRHLDIQGIGLSARALELLLKRLGMGVKI</sequence>
<dbReference type="InterPro" id="IPR014338">
    <property type="entry name" value="CHP02996_rpt-companion-dom"/>
</dbReference>
<keyword evidence="2" id="KW-1185">Reference proteome</keyword>
<dbReference type="NCBIfam" id="TIGR02996">
    <property type="entry name" value="rpt_mate_G_obs"/>
    <property type="match status" value="1"/>
</dbReference>
<dbReference type="InterPro" id="IPR001611">
    <property type="entry name" value="Leu-rich_rpt"/>
</dbReference>